<reference evidence="4 5" key="1">
    <citation type="submission" date="2018-08" db="EMBL/GenBank/DDBJ databases">
        <title>A genome reference for cultivated species of the human gut microbiota.</title>
        <authorList>
            <person name="Zou Y."/>
            <person name="Xue W."/>
            <person name="Luo G."/>
        </authorList>
    </citation>
    <scope>NUCLEOTIDE SEQUENCE [LARGE SCALE GENOMIC DNA]</scope>
    <source>
        <strain evidence="3 5">AM42-8</strain>
        <strain evidence="2 4">OM03-2</strain>
    </source>
</reference>
<dbReference type="EMBL" id="QSVB01000021">
    <property type="protein sequence ID" value="RGN88023.1"/>
    <property type="molecule type" value="Genomic_DNA"/>
</dbReference>
<evidence type="ECO:0000313" key="2">
    <source>
        <dbReference type="EMBL" id="RGN88023.1"/>
    </source>
</evidence>
<feature type="transmembrane region" description="Helical" evidence="1">
    <location>
        <begin position="235"/>
        <end position="255"/>
    </location>
</feature>
<organism evidence="2 4">
    <name type="scientific">Dorea formicigenerans</name>
    <dbReference type="NCBI Taxonomy" id="39486"/>
    <lineage>
        <taxon>Bacteria</taxon>
        <taxon>Bacillati</taxon>
        <taxon>Bacillota</taxon>
        <taxon>Clostridia</taxon>
        <taxon>Lachnospirales</taxon>
        <taxon>Lachnospiraceae</taxon>
        <taxon>Dorea</taxon>
    </lineage>
</organism>
<evidence type="ECO:0000313" key="4">
    <source>
        <dbReference type="Proteomes" id="UP000260841"/>
    </source>
</evidence>
<feature type="transmembrane region" description="Helical" evidence="1">
    <location>
        <begin position="65"/>
        <end position="83"/>
    </location>
</feature>
<keyword evidence="1" id="KW-0812">Transmembrane</keyword>
<dbReference type="EMBL" id="QSFS01000017">
    <property type="protein sequence ID" value="RHA66834.1"/>
    <property type="molecule type" value="Genomic_DNA"/>
</dbReference>
<dbReference type="Proteomes" id="UP000285642">
    <property type="component" value="Unassembled WGS sequence"/>
</dbReference>
<feature type="transmembrane region" description="Helical" evidence="1">
    <location>
        <begin position="103"/>
        <end position="120"/>
    </location>
</feature>
<dbReference type="AlphaFoldDB" id="A0A3E5EH26"/>
<dbReference type="RefSeq" id="WP_117607038.1">
    <property type="nucleotide sequence ID" value="NZ_QSFS01000017.1"/>
</dbReference>
<feature type="transmembrane region" description="Helical" evidence="1">
    <location>
        <begin position="141"/>
        <end position="165"/>
    </location>
</feature>
<proteinExistence type="predicted"/>
<sequence>MGQKKWLETEQSVSDILKLKPGLDFDQEEKEMRIQRIMNLAAFNGKKERIGFGNFLVRQISYTGWKIWLAQGIFVAVFWILFFGSRASDMAEIARLIGRNLPFFFGMIAVAQVMILIPFLERSFRYQMYEMECATRFSCSGMLGACLIYGTIGIVGIFGLCMAFSAGYKNVSAGEVALYFLVPLFVSCNGCMVVLRNMIKQCGVAEGRELFLGGESVCLICIGVLAVGARCVPGFGGHWIIWGVILTVAFLGMILQGRELMKGVSYAA</sequence>
<dbReference type="Proteomes" id="UP000260841">
    <property type="component" value="Unassembled WGS sequence"/>
</dbReference>
<comment type="caution">
    <text evidence="2">The sequence shown here is derived from an EMBL/GenBank/DDBJ whole genome shotgun (WGS) entry which is preliminary data.</text>
</comment>
<evidence type="ECO:0000313" key="3">
    <source>
        <dbReference type="EMBL" id="RHA66834.1"/>
    </source>
</evidence>
<feature type="transmembrane region" description="Helical" evidence="1">
    <location>
        <begin position="177"/>
        <end position="198"/>
    </location>
</feature>
<accession>A0A3E5EH26</accession>
<gene>
    <name evidence="3" type="ORF">DW924_13490</name>
    <name evidence="2" type="ORF">DXB36_14555</name>
</gene>
<protein>
    <submittedName>
        <fullName evidence="2">Uncharacterized protein</fullName>
    </submittedName>
</protein>
<evidence type="ECO:0000256" key="1">
    <source>
        <dbReference type="SAM" id="Phobius"/>
    </source>
</evidence>
<evidence type="ECO:0000313" key="5">
    <source>
        <dbReference type="Proteomes" id="UP000285642"/>
    </source>
</evidence>
<feature type="transmembrane region" description="Helical" evidence="1">
    <location>
        <begin position="210"/>
        <end position="229"/>
    </location>
</feature>
<name>A0A3E5EH26_9FIRM</name>
<keyword evidence="1" id="KW-1133">Transmembrane helix</keyword>
<keyword evidence="1" id="KW-0472">Membrane</keyword>